<dbReference type="InterPro" id="IPR019734">
    <property type="entry name" value="TPR_rpt"/>
</dbReference>
<dbReference type="OrthoDB" id="747875at2"/>
<dbReference type="InterPro" id="IPR011990">
    <property type="entry name" value="TPR-like_helical_dom_sf"/>
</dbReference>
<evidence type="ECO:0000256" key="2">
    <source>
        <dbReference type="SAM" id="SignalP"/>
    </source>
</evidence>
<dbReference type="RefSeq" id="WP_160368923.1">
    <property type="nucleotide sequence ID" value="NZ_WSQA01000005.1"/>
</dbReference>
<proteinExistence type="predicted"/>
<feature type="chain" id="PRO_5027056016" evidence="2">
    <location>
        <begin position="26"/>
        <end position="370"/>
    </location>
</feature>
<dbReference type="Proteomes" id="UP000435036">
    <property type="component" value="Unassembled WGS sequence"/>
</dbReference>
<keyword evidence="4" id="KW-1185">Reference proteome</keyword>
<feature type="repeat" description="TPR" evidence="1">
    <location>
        <begin position="263"/>
        <end position="296"/>
    </location>
</feature>
<dbReference type="SMART" id="SM00028">
    <property type="entry name" value="TPR"/>
    <property type="match status" value="4"/>
</dbReference>
<protein>
    <submittedName>
        <fullName evidence="3">Uncharacterized protein</fullName>
    </submittedName>
</protein>
<keyword evidence="2" id="KW-0732">Signal</keyword>
<keyword evidence="1" id="KW-0802">TPR repeat</keyword>
<sequence>MKNKNSILIPSLSLLLALSANSAFAQSNYKEASNAFARYTQSGDIKNLDNAKKQLDNIYKTRKDSSKTKVNVLRAMVLSSIAYADSARTIKTDKDPIELTYQTIGKIREKDRDGYVGELDYVKQNMAAALIKRANKALKDKNYNAAYQDFLKVDELNAKSEDVTYNLAVLANKSEKPQDAVKFYKKLIEAGNASAEQYLEFAALYSKLGESQLNLTTLENAKAKYPEDKEILFQLIQEYSKIKAYDAIVPIIDQAIAMEPENIEMNYLAGFANENANNIPVATTFYQKVLELEPNNYEANLALGLLSLKDFLKDTENHEAQYNAQNYLLKANEIKPYEINALKSLALFYEKAEDAAQLDRVNLLLNQLTN</sequence>
<dbReference type="Gene3D" id="1.25.40.10">
    <property type="entry name" value="Tetratricopeptide repeat domain"/>
    <property type="match status" value="2"/>
</dbReference>
<dbReference type="SUPFAM" id="SSF48452">
    <property type="entry name" value="TPR-like"/>
    <property type="match status" value="1"/>
</dbReference>
<dbReference type="AlphaFoldDB" id="A0A6N8KYJ1"/>
<evidence type="ECO:0000313" key="4">
    <source>
        <dbReference type="Proteomes" id="UP000435036"/>
    </source>
</evidence>
<comment type="caution">
    <text evidence="3">The sequence shown here is derived from an EMBL/GenBank/DDBJ whole genome shotgun (WGS) entry which is preliminary data.</text>
</comment>
<evidence type="ECO:0000313" key="3">
    <source>
        <dbReference type="EMBL" id="MVZ62186.1"/>
    </source>
</evidence>
<feature type="signal peptide" evidence="2">
    <location>
        <begin position="1"/>
        <end position="25"/>
    </location>
</feature>
<accession>A0A6N8KYJ1</accession>
<gene>
    <name evidence="3" type="ORF">GQF63_09150</name>
</gene>
<evidence type="ECO:0000256" key="1">
    <source>
        <dbReference type="PROSITE-ProRule" id="PRU00339"/>
    </source>
</evidence>
<name>A0A6N8KYJ1_9SPHI</name>
<reference evidence="3 4" key="1">
    <citation type="submission" date="2019-12" db="EMBL/GenBank/DDBJ databases">
        <authorList>
            <person name="Dong K."/>
        </authorList>
    </citation>
    <scope>NUCLEOTIDE SEQUENCE [LARGE SCALE GENOMIC DNA]</scope>
    <source>
        <strain evidence="3 4">JCM 31225</strain>
    </source>
</reference>
<dbReference type="PROSITE" id="PS50005">
    <property type="entry name" value="TPR"/>
    <property type="match status" value="1"/>
</dbReference>
<organism evidence="3 4">
    <name type="scientific">Sphingobacterium humi</name>
    <dbReference type="NCBI Taxonomy" id="1796905"/>
    <lineage>
        <taxon>Bacteria</taxon>
        <taxon>Pseudomonadati</taxon>
        <taxon>Bacteroidota</taxon>
        <taxon>Sphingobacteriia</taxon>
        <taxon>Sphingobacteriales</taxon>
        <taxon>Sphingobacteriaceae</taxon>
        <taxon>Sphingobacterium</taxon>
    </lineage>
</organism>
<dbReference type="EMBL" id="WSQA01000005">
    <property type="protein sequence ID" value="MVZ62186.1"/>
    <property type="molecule type" value="Genomic_DNA"/>
</dbReference>